<proteinExistence type="predicted"/>
<feature type="non-terminal residue" evidence="1">
    <location>
        <position position="1"/>
    </location>
</feature>
<evidence type="ECO:0000313" key="1">
    <source>
        <dbReference type="EMBL" id="CDW23498.1"/>
    </source>
</evidence>
<name>A0A0K2TBW8_LEPSM</name>
<organism evidence="1">
    <name type="scientific">Lepeophtheirus salmonis</name>
    <name type="common">Salmon louse</name>
    <name type="synonym">Caligus salmonis</name>
    <dbReference type="NCBI Taxonomy" id="72036"/>
    <lineage>
        <taxon>Eukaryota</taxon>
        <taxon>Metazoa</taxon>
        <taxon>Ecdysozoa</taxon>
        <taxon>Arthropoda</taxon>
        <taxon>Crustacea</taxon>
        <taxon>Multicrustacea</taxon>
        <taxon>Hexanauplia</taxon>
        <taxon>Copepoda</taxon>
        <taxon>Siphonostomatoida</taxon>
        <taxon>Caligidae</taxon>
        <taxon>Lepeophtheirus</taxon>
    </lineage>
</organism>
<sequence>HCLGILIKNLNPCADDSVSINYFLKQIKRTCHLSFILKHYW</sequence>
<protein>
    <submittedName>
        <fullName evidence="1">Uncharacterized protein</fullName>
    </submittedName>
</protein>
<accession>A0A0K2TBW8</accession>
<reference evidence="1" key="1">
    <citation type="submission" date="2014-05" db="EMBL/GenBank/DDBJ databases">
        <authorList>
            <person name="Chronopoulou M."/>
        </authorList>
    </citation>
    <scope>NUCLEOTIDE SEQUENCE</scope>
    <source>
        <tissue evidence="1">Whole organism</tissue>
    </source>
</reference>
<dbReference type="EMBL" id="HACA01006137">
    <property type="protein sequence ID" value="CDW23498.1"/>
    <property type="molecule type" value="Transcribed_RNA"/>
</dbReference>
<dbReference type="AlphaFoldDB" id="A0A0K2TBW8"/>